<evidence type="ECO:0000256" key="1">
    <source>
        <dbReference type="SAM" id="MobiDB-lite"/>
    </source>
</evidence>
<proteinExistence type="predicted"/>
<reference evidence="3 4" key="1">
    <citation type="submission" date="2009-08" db="EMBL/GenBank/DDBJ databases">
        <authorList>
            <person name="Muzny D."/>
            <person name="Qin X."/>
            <person name="Deng J."/>
            <person name="Jiang H."/>
            <person name="Liu Y."/>
            <person name="Qu J."/>
            <person name="Song X.-Z."/>
            <person name="Zhang L."/>
            <person name="Thornton R."/>
            <person name="Coyle M."/>
            <person name="Francisco L."/>
            <person name="Jackson L."/>
            <person name="Javaid M."/>
            <person name="Korchina V."/>
            <person name="Kovar C."/>
            <person name="Mata R."/>
            <person name="Mathew T."/>
            <person name="Ngo R."/>
            <person name="Nguyen L."/>
            <person name="Nguyen N."/>
            <person name="Okwuonu G."/>
            <person name="Ongeri F."/>
            <person name="Pham C."/>
            <person name="Simmons D."/>
            <person name="Wilczek-Boney K."/>
            <person name="Hale W."/>
            <person name="Jakkamsetti A."/>
            <person name="Pham P."/>
            <person name="Ruth R."/>
            <person name="San Lucas F."/>
            <person name="Warren J."/>
            <person name="Zhang J."/>
            <person name="Zhao Z."/>
            <person name="Zhou C."/>
            <person name="Zhu D."/>
            <person name="Lee S."/>
            <person name="Bess C."/>
            <person name="Blankenburg K."/>
            <person name="Forbes L."/>
            <person name="Fu Q."/>
            <person name="Gubbala S."/>
            <person name="Hirani K."/>
            <person name="Jayaseelan J.C."/>
            <person name="Lara F."/>
            <person name="Munidasa M."/>
            <person name="Palculict T."/>
            <person name="Patil S."/>
            <person name="Pu L.-L."/>
            <person name="Saada N."/>
            <person name="Tang L."/>
            <person name="Weissenberger G."/>
            <person name="Zhu Y."/>
            <person name="Hemphill L."/>
            <person name="Shang Y."/>
            <person name="Youmans B."/>
            <person name="Ayvaz T."/>
            <person name="Ross M."/>
            <person name="Santibanez J."/>
            <person name="Aqrawi P."/>
            <person name="Gross S."/>
            <person name="Joshi V."/>
            <person name="Fowler G."/>
            <person name="Nazareth L."/>
            <person name="Reid J."/>
            <person name="Worley K."/>
            <person name="Petrosino J."/>
            <person name="Highlander S."/>
            <person name="Gibbs R."/>
        </authorList>
    </citation>
    <scope>NUCLEOTIDE SEQUENCE [LARGE SCALE GENOMIC DNA]</scope>
    <source>
        <strain evidence="3 4">ATCC 49175</strain>
    </source>
</reference>
<feature type="compositionally biased region" description="Polar residues" evidence="1">
    <location>
        <begin position="184"/>
        <end position="193"/>
    </location>
</feature>
<feature type="transmembrane region" description="Helical" evidence="2">
    <location>
        <begin position="212"/>
        <end position="233"/>
    </location>
</feature>
<feature type="region of interest" description="Disordered" evidence="1">
    <location>
        <begin position="238"/>
        <end position="339"/>
    </location>
</feature>
<keyword evidence="2" id="KW-0812">Transmembrane</keyword>
<evidence type="ECO:0000313" key="3">
    <source>
        <dbReference type="EMBL" id="EEW37399.1"/>
    </source>
</evidence>
<dbReference type="GeneID" id="78412903"/>
<keyword evidence="4" id="KW-1185">Reference proteome</keyword>
<dbReference type="RefSeq" id="WP_005606686.1">
    <property type="nucleotide sequence ID" value="NZ_CP102283.1"/>
</dbReference>
<dbReference type="EMBL" id="ACKZ01000016">
    <property type="protein sequence ID" value="EEW37399.1"/>
    <property type="molecule type" value="Genomic_DNA"/>
</dbReference>
<sequence>MKQRASKSFFRLKWLAVLIVSFFMMGTFLSVAVNTVYAETTSDNSSKMVGSYETTVNVQANKNFNETITVPLKFNNPDYDSVKIPVQLNNLKEGNYKLQFFVFRENKKYKVDVFLLNKNNLSIHLEFIDIVDGKVVKPFQYDRATDKRDVEEMTTEAVNEKENQSNLQSTNQKNNDNNTKTNTYGSEKNSNTNDNKKISFLLNNLNLKDGEFYYVLGQALFFIVLILMVFVFIGKKQNKARNNSQKENSNMNMRSPKRNERQQNNTDSRLEDIPQRVYRPRHSISNPKQRSQAKKQATKQALQSTKHQRTQQSPEEFVGTQRPTRPVVYKTKSKEKSHTLPRVLSNKSLPRIIKTVRLK</sequence>
<evidence type="ECO:0000256" key="2">
    <source>
        <dbReference type="SAM" id="Phobius"/>
    </source>
</evidence>
<keyword evidence="2" id="KW-0472">Membrane</keyword>
<feature type="region of interest" description="Disordered" evidence="1">
    <location>
        <begin position="156"/>
        <end position="195"/>
    </location>
</feature>
<dbReference type="AlphaFoldDB" id="C8NFR3"/>
<accession>C8NFR3</accession>
<dbReference type="STRING" id="638301.HMPREF0444_0758"/>
<feature type="compositionally biased region" description="Low complexity" evidence="1">
    <location>
        <begin position="170"/>
        <end position="183"/>
    </location>
</feature>
<name>C8NFR3_9LACT</name>
<protein>
    <submittedName>
        <fullName evidence="3">Uncharacterized protein</fullName>
    </submittedName>
</protein>
<dbReference type="HOGENOM" id="CLU_771083_0_0_9"/>
<organism evidence="3 4">
    <name type="scientific">Granulicatella adiacens ATCC 49175</name>
    <dbReference type="NCBI Taxonomy" id="638301"/>
    <lineage>
        <taxon>Bacteria</taxon>
        <taxon>Bacillati</taxon>
        <taxon>Bacillota</taxon>
        <taxon>Bacilli</taxon>
        <taxon>Lactobacillales</taxon>
        <taxon>Carnobacteriaceae</taxon>
        <taxon>Granulicatella</taxon>
    </lineage>
</organism>
<gene>
    <name evidence="3" type="ORF">HMPREF0444_0758</name>
</gene>
<keyword evidence="2" id="KW-1133">Transmembrane helix</keyword>
<evidence type="ECO:0000313" key="4">
    <source>
        <dbReference type="Proteomes" id="UP000005926"/>
    </source>
</evidence>
<dbReference type="Proteomes" id="UP000005926">
    <property type="component" value="Unassembled WGS sequence"/>
</dbReference>
<comment type="caution">
    <text evidence="3">The sequence shown here is derived from an EMBL/GenBank/DDBJ whole genome shotgun (WGS) entry which is preliminary data.</text>
</comment>
<feature type="compositionally biased region" description="Polar residues" evidence="1">
    <location>
        <begin position="240"/>
        <end position="253"/>
    </location>
</feature>